<keyword evidence="1" id="KW-0596">Phosphopantetheine</keyword>
<dbReference type="InterPro" id="IPR029058">
    <property type="entry name" value="AB_hydrolase_fold"/>
</dbReference>
<dbReference type="Gene3D" id="3.40.50.1820">
    <property type="entry name" value="alpha/beta hydrolase"/>
    <property type="match status" value="1"/>
</dbReference>
<dbReference type="PANTHER" id="PTHR44845">
    <property type="entry name" value="CARRIER DOMAIN-CONTAINING PROTEIN"/>
    <property type="match status" value="1"/>
</dbReference>
<dbReference type="Proteomes" id="UP000014760">
    <property type="component" value="Unassembled WGS sequence"/>
</dbReference>
<evidence type="ECO:0000313" key="4">
    <source>
        <dbReference type="EMBL" id="ELT91027.1"/>
    </source>
</evidence>
<dbReference type="Gene3D" id="3.40.50.12780">
    <property type="entry name" value="N-terminal domain of ligase-like"/>
    <property type="match status" value="1"/>
</dbReference>
<dbReference type="Pfam" id="PF00550">
    <property type="entry name" value="PP-binding"/>
    <property type="match status" value="1"/>
</dbReference>
<keyword evidence="6" id="KW-1185">Reference proteome</keyword>
<dbReference type="Pfam" id="PF00501">
    <property type="entry name" value="AMP-binding"/>
    <property type="match status" value="1"/>
</dbReference>
<dbReference type="InterPro" id="IPR006162">
    <property type="entry name" value="Ppantetheine_attach_site"/>
</dbReference>
<dbReference type="PROSITE" id="PS00012">
    <property type="entry name" value="PHOSPHOPANTETHEINE"/>
    <property type="match status" value="1"/>
</dbReference>
<dbReference type="EMBL" id="AMQN01014015">
    <property type="status" value="NOT_ANNOTATED_CDS"/>
    <property type="molecule type" value="Genomic_DNA"/>
</dbReference>
<dbReference type="FunFam" id="1.10.1200.10:FF:000005">
    <property type="entry name" value="Nonribosomal peptide synthetase 1"/>
    <property type="match status" value="1"/>
</dbReference>
<dbReference type="NCBIfam" id="TIGR01746">
    <property type="entry name" value="Thioester-redct"/>
    <property type="match status" value="1"/>
</dbReference>
<dbReference type="STRING" id="283909.R7TC03"/>
<dbReference type="Pfam" id="PF13193">
    <property type="entry name" value="AMP-binding_C"/>
    <property type="match status" value="1"/>
</dbReference>
<dbReference type="Pfam" id="PF07993">
    <property type="entry name" value="NAD_binding_4"/>
    <property type="match status" value="1"/>
</dbReference>
<evidence type="ECO:0000313" key="6">
    <source>
        <dbReference type="Proteomes" id="UP000014760"/>
    </source>
</evidence>
<gene>
    <name evidence="4" type="ORF">CAPTEDRAFT_189369</name>
</gene>
<evidence type="ECO:0000259" key="3">
    <source>
        <dbReference type="PROSITE" id="PS50075"/>
    </source>
</evidence>
<dbReference type="InterPro" id="IPR009081">
    <property type="entry name" value="PP-bd_ACP"/>
</dbReference>
<reference evidence="6" key="1">
    <citation type="submission" date="2012-12" db="EMBL/GenBank/DDBJ databases">
        <authorList>
            <person name="Hellsten U."/>
            <person name="Grimwood J."/>
            <person name="Chapman J.A."/>
            <person name="Shapiro H."/>
            <person name="Aerts A."/>
            <person name="Otillar R.P."/>
            <person name="Terry A.Y."/>
            <person name="Boore J.L."/>
            <person name="Simakov O."/>
            <person name="Marletaz F."/>
            <person name="Cho S.-J."/>
            <person name="Edsinger-Gonzales E."/>
            <person name="Havlak P."/>
            <person name="Kuo D.-H."/>
            <person name="Larsson T."/>
            <person name="Lv J."/>
            <person name="Arendt D."/>
            <person name="Savage R."/>
            <person name="Osoegawa K."/>
            <person name="de Jong P."/>
            <person name="Lindberg D.R."/>
            <person name="Seaver E.C."/>
            <person name="Weisblat D.A."/>
            <person name="Putnam N.H."/>
            <person name="Grigoriev I.V."/>
            <person name="Rokhsar D.S."/>
        </authorList>
    </citation>
    <scope>NUCLEOTIDE SEQUENCE</scope>
    <source>
        <strain evidence="6">I ESC-2004</strain>
    </source>
</reference>
<dbReference type="CDD" id="cd05235">
    <property type="entry name" value="SDR_e1"/>
    <property type="match status" value="1"/>
</dbReference>
<dbReference type="EnsemblMetazoa" id="CapteT189369">
    <property type="protein sequence ID" value="CapteP189369"/>
    <property type="gene ID" value="CapteG189369"/>
</dbReference>
<evidence type="ECO:0000256" key="2">
    <source>
        <dbReference type="ARBA" id="ARBA00022553"/>
    </source>
</evidence>
<feature type="domain" description="Carrier" evidence="3">
    <location>
        <begin position="531"/>
        <end position="606"/>
    </location>
</feature>
<protein>
    <recommendedName>
        <fullName evidence="3">Carrier domain-containing protein</fullName>
    </recommendedName>
</protein>
<dbReference type="InterPro" id="IPR036291">
    <property type="entry name" value="NAD(P)-bd_dom_sf"/>
</dbReference>
<dbReference type="InterPro" id="IPR013120">
    <property type="entry name" value="FAR_NAD-bd"/>
</dbReference>
<dbReference type="PROSITE" id="PS50075">
    <property type="entry name" value="CARRIER"/>
    <property type="match status" value="1"/>
</dbReference>
<dbReference type="HOGENOM" id="CLU_000022_2_17_1"/>
<dbReference type="CDD" id="cd05930">
    <property type="entry name" value="A_NRPS"/>
    <property type="match status" value="1"/>
</dbReference>
<dbReference type="PANTHER" id="PTHR44845:SF6">
    <property type="entry name" value="BETA-ALANINE-ACTIVATING ENZYME"/>
    <property type="match status" value="1"/>
</dbReference>
<organism evidence="4">
    <name type="scientific">Capitella teleta</name>
    <name type="common">Polychaete worm</name>
    <dbReference type="NCBI Taxonomy" id="283909"/>
    <lineage>
        <taxon>Eukaryota</taxon>
        <taxon>Metazoa</taxon>
        <taxon>Spiralia</taxon>
        <taxon>Lophotrochozoa</taxon>
        <taxon>Annelida</taxon>
        <taxon>Polychaeta</taxon>
        <taxon>Sedentaria</taxon>
        <taxon>Scolecida</taxon>
        <taxon>Capitellidae</taxon>
        <taxon>Capitella</taxon>
    </lineage>
</organism>
<dbReference type="AlphaFoldDB" id="R7TC03"/>
<dbReference type="Gene3D" id="3.30.300.30">
    <property type="match status" value="1"/>
</dbReference>
<reference evidence="5" key="3">
    <citation type="submission" date="2015-06" db="UniProtKB">
        <authorList>
            <consortium name="EnsemblMetazoa"/>
        </authorList>
    </citation>
    <scope>IDENTIFICATION</scope>
</reference>
<dbReference type="InterPro" id="IPR025110">
    <property type="entry name" value="AMP-bd_C"/>
</dbReference>
<proteinExistence type="predicted"/>
<dbReference type="OrthoDB" id="416786at2759"/>
<dbReference type="InterPro" id="IPR010080">
    <property type="entry name" value="Thioester_reductase-like_dom"/>
</dbReference>
<reference evidence="4 6" key="2">
    <citation type="journal article" date="2013" name="Nature">
        <title>Insights into bilaterian evolution from three spiralian genomes.</title>
        <authorList>
            <person name="Simakov O."/>
            <person name="Marletaz F."/>
            <person name="Cho S.J."/>
            <person name="Edsinger-Gonzales E."/>
            <person name="Havlak P."/>
            <person name="Hellsten U."/>
            <person name="Kuo D.H."/>
            <person name="Larsson T."/>
            <person name="Lv J."/>
            <person name="Arendt D."/>
            <person name="Savage R."/>
            <person name="Osoegawa K."/>
            <person name="de Jong P."/>
            <person name="Grimwood J."/>
            <person name="Chapman J.A."/>
            <person name="Shapiro H."/>
            <person name="Aerts A."/>
            <person name="Otillar R.P."/>
            <person name="Terry A.Y."/>
            <person name="Boore J.L."/>
            <person name="Grigoriev I.V."/>
            <person name="Lindberg D.R."/>
            <person name="Seaver E.C."/>
            <person name="Weisblat D.A."/>
            <person name="Putnam N.H."/>
            <person name="Rokhsar D.S."/>
        </authorList>
    </citation>
    <scope>NUCLEOTIDE SEQUENCE</scope>
    <source>
        <strain evidence="4 6">I ESC-2004</strain>
    </source>
</reference>
<dbReference type="InterPro" id="IPR000873">
    <property type="entry name" value="AMP-dep_synth/lig_dom"/>
</dbReference>
<evidence type="ECO:0000256" key="1">
    <source>
        <dbReference type="ARBA" id="ARBA00022450"/>
    </source>
</evidence>
<dbReference type="InterPro" id="IPR045851">
    <property type="entry name" value="AMP-bd_C_sf"/>
</dbReference>
<dbReference type="InterPro" id="IPR036736">
    <property type="entry name" value="ACP-like_sf"/>
</dbReference>
<name>R7TC03_CAPTE</name>
<sequence length="989" mass="110201">MEGFDYEHQGLPYEMFMRQAKETPDRIAVASPGENRQLTYKELDDVTDVLATNMRINGVREDCIVGIYMEKCLNYTISYIAALKAGAAYMPIDISYPSTLIGDILSDAQPTIVCVASALASNLPDNQKVIVMDANWVDTLKKANAEHPPFTSPPAVTLDSLAYVVYSSGVECPHRGSLVAYHYRYLAYPYTSEDHREASNIFFIYEMFRPLLKGATMVIVPDTVIYDPFLLCQFLEEHRISRMMFTPSLLEAVLDADSIDVRRAFHFMRVVIFCGEIVTTRLLERCVKALPSVQFLNMYGATETHDVSFADLSEWYQQSKGEVCEKKFCPVGKMLPGVEIAILNNEMQAQPVGVAGEIYIGGPTLALGYLKRPELTRARFIKKPDGVSDSIPSRLHRSGDWGYLLSDGTLEVCGRCDSMVKIRGFSIEIQAVEAALLSLPVVNACVVLVEGEEGQDKNLIAYVVPENQENMTIKRGEVRASLKKRLPFYMVPSYFIFLESLPLHANSGKVDKKALPLIEKNEGIDMKSVSRPSTPTEKRLVSLWADILILKSVDIYESFFDLGGHSLLATKLLSRVRSEFNVELAVHDLFMHSSVSAMAKVIDSHAAGNANNLVSPVLTVDLLKEVASHDQPTTSMDIQLRAFWRGMQYGKQWNKAQVLLTGATGFLGAFLLRDLLLTTKCHVYCLLRESPDMTEKQRLLKTLEGFGIVKQEEGLDDKIRARFELRVTCVAGDVALVNMGLNPEDYEFFSCEIDVVIHAAAQVNLIYPYQGLHGPNVTGTQNVIKFAWTNQVKMLHHVSTAAVFPAGEKSCAEASDMKVFADRLIDGYSQTKWVAEQLVLKAIARGLPAAVYRPGYLSGESESGEWNPQNFILLMIQGCINTGMAPKVTWDVEMSPVSFVSGFIVDMTQRLPLAAGKIFHLVVVRVDSWIWTRSQNGSISCVGQTTPASYDNRSTFDCQSSYGWQLTQGHWFNYIAKASSCLSVNYKVN</sequence>
<evidence type="ECO:0000313" key="5">
    <source>
        <dbReference type="EnsemblMetazoa" id="CapteP189369"/>
    </source>
</evidence>
<keyword evidence="2" id="KW-0597">Phosphoprotein</keyword>
<dbReference type="InterPro" id="IPR042099">
    <property type="entry name" value="ANL_N_sf"/>
</dbReference>
<accession>R7TC03</accession>
<dbReference type="EMBL" id="AMQN01014014">
    <property type="status" value="NOT_ANNOTATED_CDS"/>
    <property type="molecule type" value="Genomic_DNA"/>
</dbReference>
<dbReference type="Gene3D" id="3.40.50.720">
    <property type="entry name" value="NAD(P)-binding Rossmann-like Domain"/>
    <property type="match status" value="1"/>
</dbReference>
<dbReference type="SUPFAM" id="SSF56801">
    <property type="entry name" value="Acetyl-CoA synthetase-like"/>
    <property type="match status" value="1"/>
</dbReference>
<dbReference type="EMBL" id="KB310677">
    <property type="protein sequence ID" value="ELT91027.1"/>
    <property type="molecule type" value="Genomic_DNA"/>
</dbReference>
<dbReference type="SUPFAM" id="SSF47336">
    <property type="entry name" value="ACP-like"/>
    <property type="match status" value="1"/>
</dbReference>
<dbReference type="SUPFAM" id="SSF51735">
    <property type="entry name" value="NAD(P)-binding Rossmann-fold domains"/>
    <property type="match status" value="1"/>
</dbReference>
<dbReference type="OMA" id="YMIPQLQ"/>